<keyword evidence="5 11" id="KW-0812">Transmembrane</keyword>
<evidence type="ECO:0000256" key="7">
    <source>
        <dbReference type="ARBA" id="ARBA00022989"/>
    </source>
</evidence>
<dbReference type="GO" id="GO:0042765">
    <property type="term" value="C:GPI-anchor transamidase complex"/>
    <property type="evidence" value="ECO:0007669"/>
    <property type="project" value="InterPro"/>
</dbReference>
<dbReference type="OMA" id="VGDIPFF"/>
<evidence type="ECO:0000256" key="4">
    <source>
        <dbReference type="ARBA" id="ARBA00022502"/>
    </source>
</evidence>
<evidence type="ECO:0000313" key="12">
    <source>
        <dbReference type="EMBL" id="TRY63540.1"/>
    </source>
</evidence>
<dbReference type="Proteomes" id="UP000318571">
    <property type="component" value="Chromosome 10"/>
</dbReference>
<accession>A0A553NDM1</accession>
<keyword evidence="13" id="KW-1185">Reference proteome</keyword>
<evidence type="ECO:0000256" key="5">
    <source>
        <dbReference type="ARBA" id="ARBA00022692"/>
    </source>
</evidence>
<keyword evidence="6" id="KW-0256">Endoplasmic reticulum</keyword>
<evidence type="ECO:0000256" key="1">
    <source>
        <dbReference type="ARBA" id="ARBA00004477"/>
    </source>
</evidence>
<evidence type="ECO:0000256" key="8">
    <source>
        <dbReference type="ARBA" id="ARBA00023136"/>
    </source>
</evidence>
<comment type="subcellular location">
    <subcellularLocation>
        <location evidence="1">Endoplasmic reticulum membrane</location>
        <topology evidence="1">Multi-pass membrane protein</topology>
    </subcellularLocation>
</comment>
<dbReference type="InterPro" id="IPR019540">
    <property type="entry name" value="PtdIno-glycan_biosynth_class_S"/>
</dbReference>
<keyword evidence="9" id="KW-0325">Glycoprotein</keyword>
<dbReference type="PANTHER" id="PTHR21072:SF13">
    <property type="entry name" value="GPI TRANSAMIDASE COMPONENT PIG-S"/>
    <property type="match status" value="1"/>
</dbReference>
<comment type="caution">
    <text evidence="12">The sequence shown here is derived from an EMBL/GenBank/DDBJ whole genome shotgun (WGS) entry which is preliminary data.</text>
</comment>
<feature type="transmembrane region" description="Helical" evidence="11">
    <location>
        <begin position="512"/>
        <end position="534"/>
    </location>
</feature>
<comment type="similarity">
    <text evidence="3">Belongs to the PIGS family.</text>
</comment>
<dbReference type="GO" id="GO:0006506">
    <property type="term" value="P:GPI anchor biosynthetic process"/>
    <property type="evidence" value="ECO:0007669"/>
    <property type="project" value="UniProtKB-UniPathway"/>
</dbReference>
<dbReference type="STRING" id="6832.A0A553NDM1"/>
<feature type="compositionally biased region" description="Low complexity" evidence="10">
    <location>
        <begin position="1"/>
        <end position="21"/>
    </location>
</feature>
<name>A0A553NDM1_TIGCA</name>
<keyword evidence="7 11" id="KW-1133">Transmembrane helix</keyword>
<proteinExistence type="inferred from homology"/>
<organism evidence="12 13">
    <name type="scientific">Tigriopus californicus</name>
    <name type="common">Marine copepod</name>
    <dbReference type="NCBI Taxonomy" id="6832"/>
    <lineage>
        <taxon>Eukaryota</taxon>
        <taxon>Metazoa</taxon>
        <taxon>Ecdysozoa</taxon>
        <taxon>Arthropoda</taxon>
        <taxon>Crustacea</taxon>
        <taxon>Multicrustacea</taxon>
        <taxon>Hexanauplia</taxon>
        <taxon>Copepoda</taxon>
        <taxon>Harpacticoida</taxon>
        <taxon>Harpacticidae</taxon>
        <taxon>Tigriopus</taxon>
    </lineage>
</organism>
<evidence type="ECO:0000256" key="11">
    <source>
        <dbReference type="SAM" id="Phobius"/>
    </source>
</evidence>
<feature type="transmembrane region" description="Helical" evidence="11">
    <location>
        <begin position="32"/>
        <end position="51"/>
    </location>
</feature>
<dbReference type="OrthoDB" id="28748at2759"/>
<evidence type="ECO:0008006" key="14">
    <source>
        <dbReference type="Google" id="ProtNLM"/>
    </source>
</evidence>
<keyword evidence="4" id="KW-0337">GPI-anchor biosynthesis</keyword>
<dbReference type="Pfam" id="PF10510">
    <property type="entry name" value="PIG-S"/>
    <property type="match status" value="1"/>
</dbReference>
<dbReference type="PANTHER" id="PTHR21072">
    <property type="entry name" value="GPI TRANSAMIDASE COMPONENT PIG-S"/>
    <property type="match status" value="1"/>
</dbReference>
<comment type="pathway">
    <text evidence="2">Glycolipid biosynthesis; glycosylphosphatidylinositol-anchor biosynthesis.</text>
</comment>
<reference evidence="12 13" key="1">
    <citation type="journal article" date="2018" name="Nat. Ecol. Evol.">
        <title>Genomic signatures of mitonuclear coevolution across populations of Tigriopus californicus.</title>
        <authorList>
            <person name="Barreto F.S."/>
            <person name="Watson E.T."/>
            <person name="Lima T.G."/>
            <person name="Willett C.S."/>
            <person name="Edmands S."/>
            <person name="Li W."/>
            <person name="Burton R.S."/>
        </authorList>
    </citation>
    <scope>NUCLEOTIDE SEQUENCE [LARGE SCALE GENOMIC DNA]</scope>
    <source>
        <strain evidence="12 13">San Diego</strain>
    </source>
</reference>
<evidence type="ECO:0000256" key="6">
    <source>
        <dbReference type="ARBA" id="ARBA00022824"/>
    </source>
</evidence>
<evidence type="ECO:0000313" key="13">
    <source>
        <dbReference type="Proteomes" id="UP000318571"/>
    </source>
</evidence>
<protein>
    <recommendedName>
        <fullName evidence="14">GPI transamidase component PIG-S</fullName>
    </recommendedName>
</protein>
<evidence type="ECO:0000256" key="2">
    <source>
        <dbReference type="ARBA" id="ARBA00004687"/>
    </source>
</evidence>
<keyword evidence="8 11" id="KW-0472">Membrane</keyword>
<dbReference type="GO" id="GO:0016255">
    <property type="term" value="P:attachment of GPI anchor to protein"/>
    <property type="evidence" value="ECO:0007669"/>
    <property type="project" value="InterPro"/>
</dbReference>
<sequence>MSRAAPSSAPSASPAPTASSPGTDRKSPLASIGARLSFAVFMAVVGVPIWWKTTQIFRVPLPYERIHTLSETLKVPVAIHLVSMDVRKDHQLGLLLQKAFTEGPPSDVFEFQLQSRAPTQEESKAAQAASSLSALEARMQELHRGWPVGSILVFDVGRDDLVPVETPVILGHSRIVFINRAVAIPDLALALRQTWLGETHTADLIAAIQAPRHDRDRASVLRRVTAARGYDILFSLLLPQPDVTPLTWDVERGLQQYLDPFLHNLRNYSAFSVHSQVLHLTSLNLRPETKGGVHFVTARDCGLAINPVESQLASHVSSNPRLNFLLYVPPMEQSPLVIKKNDHSEEPLESNAFIIPRWGGVAIHNPAPGDTSEIHLGKYMSIFLSQLRLLLGLQSDSQAPNGIVVLPHPSLRSWEYDYLMRSRILENLVLTRLTLQSLSHLLTQISNIVINEDVGERVFKAVNAFEKAQSQLDSGHLEEAFQSSKEAFDASEEAFFDPTLLGLLYFPEDQKYAIYIPLFLPVGIPVLMSLKSVYTFFRDPKVIKVD</sequence>
<gene>
    <name evidence="12" type="ORF">TCAL_03657</name>
</gene>
<evidence type="ECO:0000256" key="3">
    <source>
        <dbReference type="ARBA" id="ARBA00005316"/>
    </source>
</evidence>
<dbReference type="AlphaFoldDB" id="A0A553NDM1"/>
<feature type="region of interest" description="Disordered" evidence="10">
    <location>
        <begin position="1"/>
        <end position="26"/>
    </location>
</feature>
<dbReference type="EMBL" id="VCGU01000458">
    <property type="protein sequence ID" value="TRY63540.1"/>
    <property type="molecule type" value="Genomic_DNA"/>
</dbReference>
<evidence type="ECO:0000256" key="9">
    <source>
        <dbReference type="ARBA" id="ARBA00023180"/>
    </source>
</evidence>
<dbReference type="UniPathway" id="UPA00196"/>
<evidence type="ECO:0000256" key="10">
    <source>
        <dbReference type="SAM" id="MobiDB-lite"/>
    </source>
</evidence>